<evidence type="ECO:0000313" key="3">
    <source>
        <dbReference type="Proteomes" id="UP000037460"/>
    </source>
</evidence>
<proteinExistence type="predicted"/>
<accession>A0A0M0LQJ2</accession>
<organism evidence="2 3">
    <name type="scientific">Chrysochromulina tobinii</name>
    <dbReference type="NCBI Taxonomy" id="1460289"/>
    <lineage>
        <taxon>Eukaryota</taxon>
        <taxon>Haptista</taxon>
        <taxon>Haptophyta</taxon>
        <taxon>Prymnesiophyceae</taxon>
        <taxon>Prymnesiales</taxon>
        <taxon>Chrysochromulinaceae</taxon>
        <taxon>Chrysochromulina</taxon>
    </lineage>
</organism>
<evidence type="ECO:0000256" key="1">
    <source>
        <dbReference type="SAM" id="MobiDB-lite"/>
    </source>
</evidence>
<feature type="non-terminal residue" evidence="2">
    <location>
        <position position="392"/>
    </location>
</feature>
<evidence type="ECO:0000313" key="2">
    <source>
        <dbReference type="EMBL" id="KOO52978.1"/>
    </source>
</evidence>
<feature type="non-terminal residue" evidence="2">
    <location>
        <position position="1"/>
    </location>
</feature>
<reference evidence="3" key="1">
    <citation type="journal article" date="2015" name="PLoS Genet.">
        <title>Genome Sequence and Transcriptome Analyses of Chrysochromulina tobin: Metabolic Tools for Enhanced Algal Fitness in the Prominent Order Prymnesiales (Haptophyceae).</title>
        <authorList>
            <person name="Hovde B.T."/>
            <person name="Deodato C.R."/>
            <person name="Hunsperger H.M."/>
            <person name="Ryken S.A."/>
            <person name="Yost W."/>
            <person name="Jha R.K."/>
            <person name="Patterson J."/>
            <person name="Monnat R.J. Jr."/>
            <person name="Barlow S.B."/>
            <person name="Starkenburg S.R."/>
            <person name="Cattolico R.A."/>
        </authorList>
    </citation>
    <scope>NUCLEOTIDE SEQUENCE</scope>
    <source>
        <strain evidence="3">CCMP291</strain>
    </source>
</reference>
<name>A0A0M0LQJ2_9EUKA</name>
<dbReference type="Proteomes" id="UP000037460">
    <property type="component" value="Unassembled WGS sequence"/>
</dbReference>
<feature type="compositionally biased region" description="Basic residues" evidence="1">
    <location>
        <begin position="198"/>
        <end position="218"/>
    </location>
</feature>
<sequence>EDHVAELAARALAQAHHRVARARREGAGAHDGHAVKGRVRAWQAPVPRVHLRAVVAHSAEQCEQELALAHVAIVRVEGVVAREEHRQVLDVHRAAEELEAVVRIVRHLAVRDGRVGADAAEGDAVDLVVRAHDRAAVPHAHVLQRARVVGRVDAAVRVAADALDFGGGRHVGRRVAEQDEAAPLAALAELRGGGSRAHERRLCKHGRERDRHRRRARRNERAALQDHERRSGDAGGHGQRKDGGSRRDRERDTRGHEELRGHQVRSARNEARAGRKGAAEHGRIRCKRRERRGRNGGARAASHVAAAREPRVAGEPVVRRGAERALAAHRREEGVAVGGCVLGARAREAGGGRQRVEGGGALREVSGGDRSEAGGARNRRPCVRGIAGGSGA</sequence>
<protein>
    <submittedName>
        <fullName evidence="2">Uncharacterized protein</fullName>
    </submittedName>
</protein>
<feature type="region of interest" description="Disordered" evidence="1">
    <location>
        <begin position="349"/>
        <end position="392"/>
    </location>
</feature>
<keyword evidence="3" id="KW-1185">Reference proteome</keyword>
<comment type="caution">
    <text evidence="2">The sequence shown here is derived from an EMBL/GenBank/DDBJ whole genome shotgun (WGS) entry which is preliminary data.</text>
</comment>
<feature type="compositionally biased region" description="Basic residues" evidence="1">
    <location>
        <begin position="284"/>
        <end position="294"/>
    </location>
</feature>
<gene>
    <name evidence="2" type="ORF">Ctob_012098</name>
</gene>
<feature type="compositionally biased region" description="Basic and acidic residues" evidence="1">
    <location>
        <begin position="219"/>
        <end position="232"/>
    </location>
</feature>
<dbReference type="AlphaFoldDB" id="A0A0M0LQJ2"/>
<feature type="region of interest" description="Disordered" evidence="1">
    <location>
        <begin position="192"/>
        <end position="312"/>
    </location>
</feature>
<dbReference type="EMBL" id="JWZX01000433">
    <property type="protein sequence ID" value="KOO52978.1"/>
    <property type="molecule type" value="Genomic_DNA"/>
</dbReference>
<feature type="compositionally biased region" description="Basic and acidic residues" evidence="1">
    <location>
        <begin position="239"/>
        <end position="283"/>
    </location>
</feature>